<keyword evidence="5" id="KW-1185">Reference proteome</keyword>
<name>A0ABY6ZL80_9BACL</name>
<dbReference type="PANTHER" id="PTHR43540:SF1">
    <property type="entry name" value="ISOCHORISMATASE HYDROLASE"/>
    <property type="match status" value="1"/>
</dbReference>
<dbReference type="InterPro" id="IPR050272">
    <property type="entry name" value="Isochorismatase-like_hydrls"/>
</dbReference>
<sequence length="215" mass="23738">MEFQELNEFFKARGFGRKIGFGKYPAVVVVDVIPAFTNPELPLGANLDQEIYQIRRILEATRSMDVPIFYTTVAYEDRDLHDAGIWALKQSGVMTLQAGTPEVEIDPRLGRLPGEAVLVKKYASAFFGTDLLSRLNTLRVDTLILTGCTTSGCVRATAVDGLQYGFRVMVVEEAVGDRAELAHKQSLFDLNAKYADVVSVDDVVEYCASNLKSGF</sequence>
<dbReference type="RefSeq" id="WP_268006814.1">
    <property type="nucleotide sequence ID" value="NZ_BSUT01000001.1"/>
</dbReference>
<dbReference type="EMBL" id="CP104067">
    <property type="protein sequence ID" value="WAH42936.1"/>
    <property type="molecule type" value="Genomic_DNA"/>
</dbReference>
<evidence type="ECO:0000259" key="3">
    <source>
        <dbReference type="Pfam" id="PF00857"/>
    </source>
</evidence>
<organism evidence="4 5">
    <name type="scientific">Alicyclobacillus fastidiosus</name>
    <dbReference type="NCBI Taxonomy" id="392011"/>
    <lineage>
        <taxon>Bacteria</taxon>
        <taxon>Bacillati</taxon>
        <taxon>Bacillota</taxon>
        <taxon>Bacilli</taxon>
        <taxon>Bacillales</taxon>
        <taxon>Alicyclobacillaceae</taxon>
        <taxon>Alicyclobacillus</taxon>
    </lineage>
</organism>
<reference evidence="4" key="1">
    <citation type="submission" date="2022-08" db="EMBL/GenBank/DDBJ databases">
        <title>Alicyclobacillus fastidiosus DSM 17978, complete genome.</title>
        <authorList>
            <person name="Wang Q."/>
            <person name="Cai R."/>
            <person name="Wang Z."/>
        </authorList>
    </citation>
    <scope>NUCLEOTIDE SEQUENCE</scope>
    <source>
        <strain evidence="4">DSM 17978</strain>
    </source>
</reference>
<comment type="similarity">
    <text evidence="1">Belongs to the isochorismatase family.</text>
</comment>
<dbReference type="Pfam" id="PF00857">
    <property type="entry name" value="Isochorismatase"/>
    <property type="match status" value="1"/>
</dbReference>
<gene>
    <name evidence="4" type="ORF">NZD89_05805</name>
</gene>
<evidence type="ECO:0000313" key="4">
    <source>
        <dbReference type="EMBL" id="WAH42936.1"/>
    </source>
</evidence>
<protein>
    <submittedName>
        <fullName evidence="4">Isochorismatase family protein</fullName>
    </submittedName>
</protein>
<evidence type="ECO:0000313" key="5">
    <source>
        <dbReference type="Proteomes" id="UP001164761"/>
    </source>
</evidence>
<dbReference type="PANTHER" id="PTHR43540">
    <property type="entry name" value="PEROXYUREIDOACRYLATE/UREIDOACRYLATE AMIDOHYDROLASE-RELATED"/>
    <property type="match status" value="1"/>
</dbReference>
<dbReference type="Proteomes" id="UP001164761">
    <property type="component" value="Chromosome"/>
</dbReference>
<keyword evidence="2" id="KW-0378">Hydrolase</keyword>
<proteinExistence type="inferred from homology"/>
<dbReference type="Gene3D" id="3.40.50.850">
    <property type="entry name" value="Isochorismatase-like"/>
    <property type="match status" value="1"/>
</dbReference>
<feature type="domain" description="Isochorismatase-like" evidence="3">
    <location>
        <begin position="26"/>
        <end position="202"/>
    </location>
</feature>
<evidence type="ECO:0000256" key="2">
    <source>
        <dbReference type="ARBA" id="ARBA00022801"/>
    </source>
</evidence>
<dbReference type="InterPro" id="IPR000868">
    <property type="entry name" value="Isochorismatase-like_dom"/>
</dbReference>
<accession>A0ABY6ZL80</accession>
<dbReference type="InterPro" id="IPR036380">
    <property type="entry name" value="Isochorismatase-like_sf"/>
</dbReference>
<evidence type="ECO:0000256" key="1">
    <source>
        <dbReference type="ARBA" id="ARBA00006336"/>
    </source>
</evidence>
<dbReference type="SUPFAM" id="SSF52499">
    <property type="entry name" value="Isochorismatase-like hydrolases"/>
    <property type="match status" value="1"/>
</dbReference>